<organism evidence="2 3">
    <name type="scientific">Botrytis galanthina</name>
    <dbReference type="NCBI Taxonomy" id="278940"/>
    <lineage>
        <taxon>Eukaryota</taxon>
        <taxon>Fungi</taxon>
        <taxon>Dikarya</taxon>
        <taxon>Ascomycota</taxon>
        <taxon>Pezizomycotina</taxon>
        <taxon>Leotiomycetes</taxon>
        <taxon>Helotiales</taxon>
        <taxon>Sclerotiniaceae</taxon>
        <taxon>Botrytis</taxon>
    </lineage>
</organism>
<name>A0A4S8RB28_9HELO</name>
<accession>A0A4S8RB28</accession>
<dbReference type="PANTHER" id="PTHR12110:SF56">
    <property type="entry name" value="DEHYDRATASE, PUTATIVE (AFU_ORTHOLOGUE AFUA_6G08740)-RELATED"/>
    <property type="match status" value="1"/>
</dbReference>
<gene>
    <name evidence="2" type="ORF">BGAL_0010g00570</name>
</gene>
<keyword evidence="3" id="KW-1185">Reference proteome</keyword>
<dbReference type="Gene3D" id="3.20.20.150">
    <property type="entry name" value="Divalent-metal-dependent TIM barrel enzymes"/>
    <property type="match status" value="1"/>
</dbReference>
<dbReference type="AlphaFoldDB" id="A0A4S8RB28"/>
<dbReference type="OrthoDB" id="5360893at2759"/>
<proteinExistence type="predicted"/>
<dbReference type="SUPFAM" id="SSF51658">
    <property type="entry name" value="Xylose isomerase-like"/>
    <property type="match status" value="1"/>
</dbReference>
<evidence type="ECO:0000313" key="2">
    <source>
        <dbReference type="EMBL" id="THV55337.1"/>
    </source>
</evidence>
<evidence type="ECO:0000259" key="1">
    <source>
        <dbReference type="Pfam" id="PF01261"/>
    </source>
</evidence>
<dbReference type="InterPro" id="IPR013022">
    <property type="entry name" value="Xyl_isomerase-like_TIM-brl"/>
</dbReference>
<sequence length="360" mass="39498">MTISPESLTQIPASFASVSVGTSSTPLSSKLSAISSAGFKAIELGFPDLLSFASTFHKKDIKENDYDSLCSAGTEVKKLCEKNDLGIMMLQPFSNFEGWPKGSSERKDAFERAKGWIRIMEAVGTDMLQVGSSDSPDISSDFHVLADDLRELCDLLAEHKFRLAYENWCWATHAPTLASVWEIVKLVDRPNIGLCLDTFQTAGGEYGDPTTSSGLISHLGTQAKLHMNFTQSLQSLTTTVPPEKIYLLQISDAYKPPVPIPTTPAEKEKEELRARGKWSHDFRPYPFNGGYLPIVEVARAVLGTGFRGWFSMEVFDGGADGKWDGVEKMDLEAFCKGAMEGHKKLLECGNPPSTVKKLLG</sequence>
<dbReference type="EMBL" id="PQXL01000010">
    <property type="protein sequence ID" value="THV55337.1"/>
    <property type="molecule type" value="Genomic_DNA"/>
</dbReference>
<protein>
    <recommendedName>
        <fullName evidence="1">Xylose isomerase-like TIM barrel domain-containing protein</fullName>
    </recommendedName>
</protein>
<dbReference type="InterPro" id="IPR050312">
    <property type="entry name" value="IolE/XylAMocC-like"/>
</dbReference>
<comment type="caution">
    <text evidence="2">The sequence shown here is derived from an EMBL/GenBank/DDBJ whole genome shotgun (WGS) entry which is preliminary data.</text>
</comment>
<feature type="domain" description="Xylose isomerase-like TIM barrel" evidence="1">
    <location>
        <begin position="32"/>
        <end position="318"/>
    </location>
</feature>
<dbReference type="InterPro" id="IPR036237">
    <property type="entry name" value="Xyl_isomerase-like_sf"/>
</dbReference>
<dbReference type="Pfam" id="PF01261">
    <property type="entry name" value="AP_endonuc_2"/>
    <property type="match status" value="1"/>
</dbReference>
<evidence type="ECO:0000313" key="3">
    <source>
        <dbReference type="Proteomes" id="UP000308671"/>
    </source>
</evidence>
<reference evidence="2 3" key="1">
    <citation type="submission" date="2017-12" db="EMBL/GenBank/DDBJ databases">
        <title>Comparative genomics of Botrytis spp.</title>
        <authorList>
            <person name="Valero-Jimenez C.A."/>
            <person name="Tapia P."/>
            <person name="Veloso J."/>
            <person name="Silva-Moreno E."/>
            <person name="Staats M."/>
            <person name="Valdes J.H."/>
            <person name="Van Kan J.A.L."/>
        </authorList>
    </citation>
    <scope>NUCLEOTIDE SEQUENCE [LARGE SCALE GENOMIC DNA]</scope>
    <source>
        <strain evidence="2 3">MUCL435</strain>
    </source>
</reference>
<dbReference type="Proteomes" id="UP000308671">
    <property type="component" value="Unassembled WGS sequence"/>
</dbReference>
<dbReference type="PANTHER" id="PTHR12110">
    <property type="entry name" value="HYDROXYPYRUVATE ISOMERASE"/>
    <property type="match status" value="1"/>
</dbReference>